<dbReference type="PANTHER" id="PTHR32060:SF30">
    <property type="entry name" value="CARBOXY-TERMINAL PROCESSING PROTEASE CTPA"/>
    <property type="match status" value="1"/>
</dbReference>
<dbReference type="InterPro" id="IPR041613">
    <property type="entry name" value="Pept_S41_N"/>
</dbReference>
<dbReference type="PANTHER" id="PTHR32060">
    <property type="entry name" value="TAIL-SPECIFIC PROTEASE"/>
    <property type="match status" value="1"/>
</dbReference>
<dbReference type="EMBL" id="FPHE01000139">
    <property type="protein sequence ID" value="SFV65077.1"/>
    <property type="molecule type" value="Genomic_DNA"/>
</dbReference>
<dbReference type="SUPFAM" id="SSF52096">
    <property type="entry name" value="ClpP/crotonase"/>
    <property type="match status" value="1"/>
</dbReference>
<keyword evidence="2" id="KW-0378">Hydrolase</keyword>
<proteinExistence type="predicted"/>
<dbReference type="InterPro" id="IPR029045">
    <property type="entry name" value="ClpP/crotonase-like_dom_sf"/>
</dbReference>
<dbReference type="Pfam" id="PF03572">
    <property type="entry name" value="Peptidase_S41"/>
    <property type="match status" value="1"/>
</dbReference>
<dbReference type="Pfam" id="PF18294">
    <property type="entry name" value="Pept_S41_N"/>
    <property type="match status" value="1"/>
</dbReference>
<dbReference type="SUPFAM" id="SSF50156">
    <property type="entry name" value="PDZ domain-like"/>
    <property type="match status" value="1"/>
</dbReference>
<dbReference type="Gene3D" id="3.30.750.170">
    <property type="match status" value="1"/>
</dbReference>
<dbReference type="SMART" id="SM00245">
    <property type="entry name" value="TSPc"/>
    <property type="match status" value="1"/>
</dbReference>
<gene>
    <name evidence="2" type="ORF">MNB_SV-12-1636</name>
</gene>
<dbReference type="GO" id="GO:0004175">
    <property type="term" value="F:endopeptidase activity"/>
    <property type="evidence" value="ECO:0007669"/>
    <property type="project" value="TreeGrafter"/>
</dbReference>
<feature type="domain" description="Tail specific protease" evidence="1">
    <location>
        <begin position="145"/>
        <end position="358"/>
    </location>
</feature>
<evidence type="ECO:0000259" key="1">
    <source>
        <dbReference type="SMART" id="SM00245"/>
    </source>
</evidence>
<accession>A0A1W1CH92</accession>
<dbReference type="GO" id="GO:0007165">
    <property type="term" value="P:signal transduction"/>
    <property type="evidence" value="ECO:0007669"/>
    <property type="project" value="TreeGrafter"/>
</dbReference>
<reference evidence="2" key="1">
    <citation type="submission" date="2016-10" db="EMBL/GenBank/DDBJ databases">
        <authorList>
            <person name="de Groot N.N."/>
        </authorList>
    </citation>
    <scope>NUCLEOTIDE SEQUENCE</scope>
</reference>
<sequence>MKYLLLITISILYLGCGGSSSNCTFQPFLHNLLLSEYFWADKIDKSVNYKKYTTPQSMIDGLKYTPIDRWSMAITKEENSNFMNQKSGGFGFAYKKDTNGDIVVIYTRLDSPAFKAGLKRGDIIEAIDNQEPTLEQMKIASSDINKSSLFRVYRASSDEYLEIGIVSQEYTFSVTKVSTVSSEKNKTIGYMRFDSFTATATEEIDKAFDYFKEQHIKKLVIDMRYNGGGSVVTASILLDKLIRDRDEEIQFKMVWNDNYKYKNQVGRFETDENSLALDTIIFLTSKNSASASELVINSLKPYLGDRVVIIGSKTHGKPVGMEGRTDGTYIYYLVNFVIQNRDGFYDYFDGLEVTDGCEVEDDLTHQLGDREEKMLKKALFYIDNNHC</sequence>
<evidence type="ECO:0000313" key="2">
    <source>
        <dbReference type="EMBL" id="SFV65077.1"/>
    </source>
</evidence>
<name>A0A1W1CH92_9ZZZZ</name>
<dbReference type="InterPro" id="IPR036034">
    <property type="entry name" value="PDZ_sf"/>
</dbReference>
<dbReference type="GO" id="GO:0006508">
    <property type="term" value="P:proteolysis"/>
    <property type="evidence" value="ECO:0007669"/>
    <property type="project" value="UniProtKB-KW"/>
</dbReference>
<dbReference type="AlphaFoldDB" id="A0A1W1CH92"/>
<dbReference type="Gene3D" id="3.90.226.10">
    <property type="entry name" value="2-enoyl-CoA Hydratase, Chain A, domain 1"/>
    <property type="match status" value="1"/>
</dbReference>
<protein>
    <submittedName>
        <fullName evidence="2">Carboxyl-terminal protease</fullName>
    </submittedName>
</protein>
<dbReference type="GO" id="GO:0008236">
    <property type="term" value="F:serine-type peptidase activity"/>
    <property type="evidence" value="ECO:0007669"/>
    <property type="project" value="InterPro"/>
</dbReference>
<dbReference type="InterPro" id="IPR005151">
    <property type="entry name" value="Tail-specific_protease"/>
</dbReference>
<dbReference type="GO" id="GO:0030288">
    <property type="term" value="C:outer membrane-bounded periplasmic space"/>
    <property type="evidence" value="ECO:0007669"/>
    <property type="project" value="TreeGrafter"/>
</dbReference>
<dbReference type="CDD" id="cd07561">
    <property type="entry name" value="Peptidase_S41_CPP_like"/>
    <property type="match status" value="1"/>
</dbReference>
<organism evidence="2">
    <name type="scientific">hydrothermal vent metagenome</name>
    <dbReference type="NCBI Taxonomy" id="652676"/>
    <lineage>
        <taxon>unclassified sequences</taxon>
        <taxon>metagenomes</taxon>
        <taxon>ecological metagenomes</taxon>
    </lineage>
</organism>
<keyword evidence="2" id="KW-0645">Protease</keyword>
<dbReference type="Gene3D" id="2.30.42.10">
    <property type="match status" value="1"/>
</dbReference>